<dbReference type="SUPFAM" id="SSF48264">
    <property type="entry name" value="Cytochrome P450"/>
    <property type="match status" value="1"/>
</dbReference>
<dbReference type="Proteomes" id="UP001180020">
    <property type="component" value="Unassembled WGS sequence"/>
</dbReference>
<dbReference type="GO" id="GO:0004497">
    <property type="term" value="F:monooxygenase activity"/>
    <property type="evidence" value="ECO:0007669"/>
    <property type="project" value="UniProtKB-KW"/>
</dbReference>
<sequence length="147" mass="16469">MADSVCSWNTRDFLGSSTLTVDAFCPIQREERLRLVALLRDKTAAREIINVSEKLHKASNNGIIRMVTGMREGGGVDEAKELVKGVVETIQTFNLSDFVWVLRGVDVQGIKGRIDDVYRGFDEILERIIGREEEENIKGFIIVSIVA</sequence>
<reference evidence="10" key="1">
    <citation type="journal article" date="2023" name="Nat. Commun.">
        <title>Diploid and tetraploid genomes of Acorus and the evolution of monocots.</title>
        <authorList>
            <person name="Ma L."/>
            <person name="Liu K.W."/>
            <person name="Li Z."/>
            <person name="Hsiao Y.Y."/>
            <person name="Qi Y."/>
            <person name="Fu T."/>
            <person name="Tang G.D."/>
            <person name="Zhang D."/>
            <person name="Sun W.H."/>
            <person name="Liu D.K."/>
            <person name="Li Y."/>
            <person name="Chen G.Z."/>
            <person name="Liu X.D."/>
            <person name="Liao X.Y."/>
            <person name="Jiang Y.T."/>
            <person name="Yu X."/>
            <person name="Hao Y."/>
            <person name="Huang J."/>
            <person name="Zhao X.W."/>
            <person name="Ke S."/>
            <person name="Chen Y.Y."/>
            <person name="Wu W.L."/>
            <person name="Hsu J.L."/>
            <person name="Lin Y.F."/>
            <person name="Huang M.D."/>
            <person name="Li C.Y."/>
            <person name="Huang L."/>
            <person name="Wang Z.W."/>
            <person name="Zhao X."/>
            <person name="Zhong W.Y."/>
            <person name="Peng D.H."/>
            <person name="Ahmad S."/>
            <person name="Lan S."/>
            <person name="Zhang J.S."/>
            <person name="Tsai W.C."/>
            <person name="Van de Peer Y."/>
            <person name="Liu Z.J."/>
        </authorList>
    </citation>
    <scope>NUCLEOTIDE SEQUENCE</scope>
    <source>
        <strain evidence="10">CP</strain>
    </source>
</reference>
<comment type="cofactor">
    <cofactor evidence="1">
        <name>heme</name>
        <dbReference type="ChEBI" id="CHEBI:30413"/>
    </cofactor>
</comment>
<dbReference type="AlphaFoldDB" id="A0AAV9FFU9"/>
<keyword evidence="4" id="KW-0349">Heme</keyword>
<organism evidence="10 11">
    <name type="scientific">Acorus calamus</name>
    <name type="common">Sweet flag</name>
    <dbReference type="NCBI Taxonomy" id="4465"/>
    <lineage>
        <taxon>Eukaryota</taxon>
        <taxon>Viridiplantae</taxon>
        <taxon>Streptophyta</taxon>
        <taxon>Embryophyta</taxon>
        <taxon>Tracheophyta</taxon>
        <taxon>Spermatophyta</taxon>
        <taxon>Magnoliopsida</taxon>
        <taxon>Liliopsida</taxon>
        <taxon>Acoraceae</taxon>
        <taxon>Acorus</taxon>
    </lineage>
</organism>
<protein>
    <submittedName>
        <fullName evidence="10">Licodione synthase</fullName>
    </submittedName>
</protein>
<comment type="caution">
    <text evidence="10">The sequence shown here is derived from an EMBL/GenBank/DDBJ whole genome shotgun (WGS) entry which is preliminary data.</text>
</comment>
<dbReference type="GO" id="GO:0016020">
    <property type="term" value="C:membrane"/>
    <property type="evidence" value="ECO:0007669"/>
    <property type="project" value="UniProtKB-SubCell"/>
</dbReference>
<comment type="subcellular location">
    <subcellularLocation>
        <location evidence="2">Membrane</location>
    </subcellularLocation>
</comment>
<comment type="similarity">
    <text evidence="3">Belongs to the cytochrome P450 family.</text>
</comment>
<evidence type="ECO:0000256" key="5">
    <source>
        <dbReference type="ARBA" id="ARBA00022723"/>
    </source>
</evidence>
<keyword evidence="8" id="KW-0503">Monooxygenase</keyword>
<evidence type="ECO:0000256" key="6">
    <source>
        <dbReference type="ARBA" id="ARBA00023002"/>
    </source>
</evidence>
<dbReference type="GO" id="GO:0005506">
    <property type="term" value="F:iron ion binding"/>
    <property type="evidence" value="ECO:0007669"/>
    <property type="project" value="InterPro"/>
</dbReference>
<reference evidence="10" key="2">
    <citation type="submission" date="2023-06" db="EMBL/GenBank/DDBJ databases">
        <authorList>
            <person name="Ma L."/>
            <person name="Liu K.-W."/>
            <person name="Li Z."/>
            <person name="Hsiao Y.-Y."/>
            <person name="Qi Y."/>
            <person name="Fu T."/>
            <person name="Tang G."/>
            <person name="Zhang D."/>
            <person name="Sun W.-H."/>
            <person name="Liu D.-K."/>
            <person name="Li Y."/>
            <person name="Chen G.-Z."/>
            <person name="Liu X.-D."/>
            <person name="Liao X.-Y."/>
            <person name="Jiang Y.-T."/>
            <person name="Yu X."/>
            <person name="Hao Y."/>
            <person name="Huang J."/>
            <person name="Zhao X.-W."/>
            <person name="Ke S."/>
            <person name="Chen Y.-Y."/>
            <person name="Wu W.-L."/>
            <person name="Hsu J.-L."/>
            <person name="Lin Y.-F."/>
            <person name="Huang M.-D."/>
            <person name="Li C.-Y."/>
            <person name="Huang L."/>
            <person name="Wang Z.-W."/>
            <person name="Zhao X."/>
            <person name="Zhong W.-Y."/>
            <person name="Peng D.-H."/>
            <person name="Ahmad S."/>
            <person name="Lan S."/>
            <person name="Zhang J.-S."/>
            <person name="Tsai W.-C."/>
            <person name="Van De Peer Y."/>
            <person name="Liu Z.-J."/>
        </authorList>
    </citation>
    <scope>NUCLEOTIDE SEQUENCE</scope>
    <source>
        <strain evidence="10">CP</strain>
        <tissue evidence="10">Leaves</tissue>
    </source>
</reference>
<gene>
    <name evidence="10" type="primary">CYP93B1</name>
    <name evidence="10" type="ORF">QJS10_CPA01g00134</name>
</gene>
<evidence type="ECO:0000313" key="11">
    <source>
        <dbReference type="Proteomes" id="UP001180020"/>
    </source>
</evidence>
<dbReference type="InterPro" id="IPR036396">
    <property type="entry name" value="Cyt_P450_sf"/>
</dbReference>
<dbReference type="GO" id="GO:0020037">
    <property type="term" value="F:heme binding"/>
    <property type="evidence" value="ECO:0007669"/>
    <property type="project" value="InterPro"/>
</dbReference>
<evidence type="ECO:0000313" key="10">
    <source>
        <dbReference type="EMBL" id="KAK1324566.1"/>
    </source>
</evidence>
<keyword evidence="9" id="KW-0472">Membrane</keyword>
<keyword evidence="5" id="KW-0479">Metal-binding</keyword>
<keyword evidence="6" id="KW-0560">Oxidoreductase</keyword>
<dbReference type="EMBL" id="JAUJYO010000001">
    <property type="protein sequence ID" value="KAK1324566.1"/>
    <property type="molecule type" value="Genomic_DNA"/>
</dbReference>
<dbReference type="GO" id="GO:0016705">
    <property type="term" value="F:oxidoreductase activity, acting on paired donors, with incorporation or reduction of molecular oxygen"/>
    <property type="evidence" value="ECO:0007669"/>
    <property type="project" value="InterPro"/>
</dbReference>
<dbReference type="PANTHER" id="PTHR47943">
    <property type="entry name" value="CYTOCHROME P450 93A3-LIKE"/>
    <property type="match status" value="1"/>
</dbReference>
<evidence type="ECO:0000256" key="7">
    <source>
        <dbReference type="ARBA" id="ARBA00023004"/>
    </source>
</evidence>
<evidence type="ECO:0000256" key="8">
    <source>
        <dbReference type="ARBA" id="ARBA00023033"/>
    </source>
</evidence>
<dbReference type="Gene3D" id="1.10.630.10">
    <property type="entry name" value="Cytochrome P450"/>
    <property type="match status" value="1"/>
</dbReference>
<evidence type="ECO:0000256" key="1">
    <source>
        <dbReference type="ARBA" id="ARBA00001971"/>
    </source>
</evidence>
<keyword evidence="7" id="KW-0408">Iron</keyword>
<accession>A0AAV9FFU9</accession>
<proteinExistence type="inferred from homology"/>
<evidence type="ECO:0000256" key="3">
    <source>
        <dbReference type="ARBA" id="ARBA00010617"/>
    </source>
</evidence>
<name>A0AAV9FFU9_ACOCL</name>
<evidence type="ECO:0000256" key="2">
    <source>
        <dbReference type="ARBA" id="ARBA00004370"/>
    </source>
</evidence>
<evidence type="ECO:0000256" key="4">
    <source>
        <dbReference type="ARBA" id="ARBA00022617"/>
    </source>
</evidence>
<dbReference type="PANTHER" id="PTHR47943:SF8">
    <property type="entry name" value="CYTOCHROME P450"/>
    <property type="match status" value="1"/>
</dbReference>
<evidence type="ECO:0000256" key="9">
    <source>
        <dbReference type="ARBA" id="ARBA00023136"/>
    </source>
</evidence>
<keyword evidence="11" id="KW-1185">Reference proteome</keyword>